<keyword evidence="4" id="KW-1185">Reference proteome</keyword>
<sequence>MSYNFNERNDRPQRSPSNRRFDDYSSNSYEQDQYDNMYEAKPTKYVAQEGFIETAQYGDVVTLPRNASVRKDKSPRDSPRDLEYRNEPSPQKEKLEVYDRPDDNHSKGFRFAEDAKYPSLGSPEEKRFMYGCVPVNKKSRNVCIAVVLVLATVLSVVGYLFFPRMPQIKVLKIEPKSNTSFTVTPYDPNSPTFNFNFTLNMVMDISVLNSNSYHFKVEEIDMTAYVMANASQINSIIPYTTETVFNKVLTESQRVKVTSSNNKIKVGYGSYKKPLIFPPHQNITFQMDFTAEYVAPTNIIDALNDPLMNEILQLCYLQDPTRHTTIHYETSNDISALKYIGVTPNTSGDLSINCPFQGEQLGAFLKALNKGK</sequence>
<evidence type="ECO:0000256" key="1">
    <source>
        <dbReference type="SAM" id="MobiDB-lite"/>
    </source>
</evidence>
<evidence type="ECO:0000256" key="2">
    <source>
        <dbReference type="SAM" id="Phobius"/>
    </source>
</evidence>
<keyword evidence="2" id="KW-1133">Transmembrane helix</keyword>
<protein>
    <submittedName>
        <fullName evidence="3">Uncharacterized protein</fullName>
    </submittedName>
</protein>
<dbReference type="EMBL" id="JADGKB010000099">
    <property type="protein sequence ID" value="KAJ3253830.1"/>
    <property type="molecule type" value="Genomic_DNA"/>
</dbReference>
<feature type="region of interest" description="Disordered" evidence="1">
    <location>
        <begin position="66"/>
        <end position="102"/>
    </location>
</feature>
<feature type="compositionally biased region" description="Basic and acidic residues" evidence="1">
    <location>
        <begin position="7"/>
        <end position="23"/>
    </location>
</feature>
<name>A0AAD5UCN5_9FUNG</name>
<feature type="region of interest" description="Disordered" evidence="1">
    <location>
        <begin position="1"/>
        <end position="36"/>
    </location>
</feature>
<feature type="transmembrane region" description="Helical" evidence="2">
    <location>
        <begin position="144"/>
        <end position="162"/>
    </location>
</feature>
<gene>
    <name evidence="3" type="ORF">HK103_007691</name>
</gene>
<dbReference type="Proteomes" id="UP001210925">
    <property type="component" value="Unassembled WGS sequence"/>
</dbReference>
<keyword evidence="2" id="KW-0472">Membrane</keyword>
<feature type="compositionally biased region" description="Basic and acidic residues" evidence="1">
    <location>
        <begin position="69"/>
        <end position="102"/>
    </location>
</feature>
<accession>A0AAD5UCN5</accession>
<keyword evidence="2" id="KW-0812">Transmembrane</keyword>
<reference evidence="3" key="1">
    <citation type="submission" date="2020-05" db="EMBL/GenBank/DDBJ databases">
        <title>Phylogenomic resolution of chytrid fungi.</title>
        <authorList>
            <person name="Stajich J.E."/>
            <person name="Amses K."/>
            <person name="Simmons R."/>
            <person name="Seto K."/>
            <person name="Myers J."/>
            <person name="Bonds A."/>
            <person name="Quandt C.A."/>
            <person name="Barry K."/>
            <person name="Liu P."/>
            <person name="Grigoriev I."/>
            <person name="Longcore J.E."/>
            <person name="James T.Y."/>
        </authorList>
    </citation>
    <scope>NUCLEOTIDE SEQUENCE</scope>
    <source>
        <strain evidence="3">PLAUS21</strain>
    </source>
</reference>
<evidence type="ECO:0000313" key="4">
    <source>
        <dbReference type="Proteomes" id="UP001210925"/>
    </source>
</evidence>
<organism evidence="3 4">
    <name type="scientific">Boothiomyces macroporosus</name>
    <dbReference type="NCBI Taxonomy" id="261099"/>
    <lineage>
        <taxon>Eukaryota</taxon>
        <taxon>Fungi</taxon>
        <taxon>Fungi incertae sedis</taxon>
        <taxon>Chytridiomycota</taxon>
        <taxon>Chytridiomycota incertae sedis</taxon>
        <taxon>Chytridiomycetes</taxon>
        <taxon>Rhizophydiales</taxon>
        <taxon>Terramycetaceae</taxon>
        <taxon>Boothiomyces</taxon>
    </lineage>
</organism>
<dbReference type="AlphaFoldDB" id="A0AAD5UCN5"/>
<proteinExistence type="predicted"/>
<comment type="caution">
    <text evidence="3">The sequence shown here is derived from an EMBL/GenBank/DDBJ whole genome shotgun (WGS) entry which is preliminary data.</text>
</comment>
<evidence type="ECO:0000313" key="3">
    <source>
        <dbReference type="EMBL" id="KAJ3253830.1"/>
    </source>
</evidence>